<gene>
    <name evidence="1" type="ORF">J2W55_001641</name>
</gene>
<comment type="caution">
    <text evidence="1">The sequence shown here is derived from an EMBL/GenBank/DDBJ whole genome shotgun (WGS) entry which is preliminary data.</text>
</comment>
<proteinExistence type="predicted"/>
<sequence>MSSHHIVREKQEPALLVLGLEDFSEELLGQLLEWSPTVITTPHTAEKLDTFGIKVDWIVTNKDNEGLQSDVKLIARGDDTLTGAALKYLIKHNYPAVNIVTDMLELRDFEGYADKINLVIFFKHQKIYAVSSGFSKWKPAGDAIKLLSDAAELNYIGLVPAGPGIYKTTHDGFFTLQFKQPFLFIAEELG</sequence>
<dbReference type="RefSeq" id="WP_310094021.1">
    <property type="nucleotide sequence ID" value="NZ_JAVDUU010000002.1"/>
</dbReference>
<dbReference type="EMBL" id="JAVDUU010000002">
    <property type="protein sequence ID" value="MDR6941799.1"/>
    <property type="molecule type" value="Genomic_DNA"/>
</dbReference>
<protein>
    <submittedName>
        <fullName evidence="1">Thiamine pyrophosphokinase</fullName>
        <ecNumber evidence="1">2.7.6.2</ecNumber>
    </submittedName>
</protein>
<evidence type="ECO:0000313" key="1">
    <source>
        <dbReference type="EMBL" id="MDR6941799.1"/>
    </source>
</evidence>
<evidence type="ECO:0000313" key="2">
    <source>
        <dbReference type="Proteomes" id="UP001247620"/>
    </source>
</evidence>
<dbReference type="GO" id="GO:0004788">
    <property type="term" value="F:thiamine diphosphokinase activity"/>
    <property type="evidence" value="ECO:0007669"/>
    <property type="project" value="UniProtKB-EC"/>
</dbReference>
<organism evidence="1 2">
    <name type="scientific">Mucilaginibacter pocheonensis</name>
    <dbReference type="NCBI Taxonomy" id="398050"/>
    <lineage>
        <taxon>Bacteria</taxon>
        <taxon>Pseudomonadati</taxon>
        <taxon>Bacteroidota</taxon>
        <taxon>Sphingobacteriia</taxon>
        <taxon>Sphingobacteriales</taxon>
        <taxon>Sphingobacteriaceae</taxon>
        <taxon>Mucilaginibacter</taxon>
    </lineage>
</organism>
<keyword evidence="2" id="KW-1185">Reference proteome</keyword>
<keyword evidence="1" id="KW-0808">Transferase</keyword>
<name>A0ABU1T8U3_9SPHI</name>
<dbReference type="EC" id="2.7.6.2" evidence="1"/>
<reference evidence="1 2" key="1">
    <citation type="submission" date="2023-07" db="EMBL/GenBank/DDBJ databases">
        <title>Sorghum-associated microbial communities from plants grown in Nebraska, USA.</title>
        <authorList>
            <person name="Schachtman D."/>
        </authorList>
    </citation>
    <scope>NUCLEOTIDE SEQUENCE [LARGE SCALE GENOMIC DNA]</scope>
    <source>
        <strain evidence="1 2">3262</strain>
    </source>
</reference>
<dbReference type="Proteomes" id="UP001247620">
    <property type="component" value="Unassembled WGS sequence"/>
</dbReference>
<accession>A0ABU1T8U3</accession>